<feature type="transmembrane region" description="Helical" evidence="9">
    <location>
        <begin position="50"/>
        <end position="68"/>
    </location>
</feature>
<feature type="transmembrane region" description="Helical" evidence="9">
    <location>
        <begin position="88"/>
        <end position="108"/>
    </location>
</feature>
<evidence type="ECO:0000256" key="8">
    <source>
        <dbReference type="SAM" id="MobiDB-lite"/>
    </source>
</evidence>
<dbReference type="EMBL" id="JACYWE010000008">
    <property type="protein sequence ID" value="MBD8507403.1"/>
    <property type="molecule type" value="Genomic_DNA"/>
</dbReference>
<dbReference type="AlphaFoldDB" id="A0A927JE34"/>
<evidence type="ECO:0000256" key="9">
    <source>
        <dbReference type="SAM" id="Phobius"/>
    </source>
</evidence>
<dbReference type="NCBIfam" id="TIGR00711">
    <property type="entry name" value="efflux_EmrB"/>
    <property type="match status" value="1"/>
</dbReference>
<dbReference type="PANTHER" id="PTHR42718:SF9">
    <property type="entry name" value="MAJOR FACILITATOR SUPERFAMILY MULTIDRUG TRANSPORTER MFSC"/>
    <property type="match status" value="1"/>
</dbReference>
<feature type="transmembrane region" description="Helical" evidence="9">
    <location>
        <begin position="237"/>
        <end position="255"/>
    </location>
</feature>
<evidence type="ECO:0000259" key="10">
    <source>
        <dbReference type="PROSITE" id="PS50850"/>
    </source>
</evidence>
<gene>
    <name evidence="11" type="ORF">HT102_13015</name>
</gene>
<keyword evidence="6 9" id="KW-1133">Transmembrane helix</keyword>
<evidence type="ECO:0000313" key="12">
    <source>
        <dbReference type="Proteomes" id="UP000642993"/>
    </source>
</evidence>
<keyword evidence="3" id="KW-0813">Transport</keyword>
<feature type="region of interest" description="Disordered" evidence="8">
    <location>
        <begin position="1"/>
        <end position="28"/>
    </location>
</feature>
<dbReference type="PANTHER" id="PTHR42718">
    <property type="entry name" value="MAJOR FACILITATOR SUPERFAMILY MULTIDRUG TRANSPORTER MFSC"/>
    <property type="match status" value="1"/>
</dbReference>
<dbReference type="GO" id="GO:0005886">
    <property type="term" value="C:plasma membrane"/>
    <property type="evidence" value="ECO:0007669"/>
    <property type="project" value="UniProtKB-SubCell"/>
</dbReference>
<keyword evidence="12" id="KW-1185">Reference proteome</keyword>
<feature type="transmembrane region" description="Helical" evidence="9">
    <location>
        <begin position="435"/>
        <end position="457"/>
    </location>
</feature>
<evidence type="ECO:0000256" key="7">
    <source>
        <dbReference type="ARBA" id="ARBA00023136"/>
    </source>
</evidence>
<feature type="domain" description="Major facilitator superfamily (MFS) profile" evidence="10">
    <location>
        <begin position="50"/>
        <end position="503"/>
    </location>
</feature>
<dbReference type="InterPro" id="IPR020846">
    <property type="entry name" value="MFS_dom"/>
</dbReference>
<organism evidence="11 12">
    <name type="scientific">Lolliginicoccus lacisalsi</name>
    <dbReference type="NCBI Taxonomy" id="2742202"/>
    <lineage>
        <taxon>Bacteria</taxon>
        <taxon>Bacillati</taxon>
        <taxon>Actinomycetota</taxon>
        <taxon>Actinomycetes</taxon>
        <taxon>Mycobacteriales</taxon>
        <taxon>Hoyosellaceae</taxon>
        <taxon>Lolliginicoccus</taxon>
    </lineage>
</organism>
<evidence type="ECO:0000256" key="3">
    <source>
        <dbReference type="ARBA" id="ARBA00022448"/>
    </source>
</evidence>
<evidence type="ECO:0000256" key="2">
    <source>
        <dbReference type="ARBA" id="ARBA00008537"/>
    </source>
</evidence>
<evidence type="ECO:0000313" key="11">
    <source>
        <dbReference type="EMBL" id="MBD8507403.1"/>
    </source>
</evidence>
<keyword evidence="5 9" id="KW-0812">Transmembrane</keyword>
<feature type="transmembrane region" description="Helical" evidence="9">
    <location>
        <begin position="395"/>
        <end position="423"/>
    </location>
</feature>
<dbReference type="InterPro" id="IPR036259">
    <property type="entry name" value="MFS_trans_sf"/>
</dbReference>
<dbReference type="GO" id="GO:0022857">
    <property type="term" value="F:transmembrane transporter activity"/>
    <property type="evidence" value="ECO:0007669"/>
    <property type="project" value="InterPro"/>
</dbReference>
<dbReference type="Gene3D" id="1.20.1720.10">
    <property type="entry name" value="Multidrug resistance protein D"/>
    <property type="match status" value="1"/>
</dbReference>
<feature type="transmembrane region" description="Helical" evidence="9">
    <location>
        <begin position="477"/>
        <end position="498"/>
    </location>
</feature>
<comment type="similarity">
    <text evidence="2">Belongs to the major facilitator superfamily. EmrB family.</text>
</comment>
<proteinExistence type="inferred from homology"/>
<dbReference type="Pfam" id="PF07690">
    <property type="entry name" value="MFS_1"/>
    <property type="match status" value="1"/>
</dbReference>
<accession>A0A927JE34</accession>
<dbReference type="InterPro" id="IPR011701">
    <property type="entry name" value="MFS"/>
</dbReference>
<evidence type="ECO:0000256" key="5">
    <source>
        <dbReference type="ARBA" id="ARBA00022692"/>
    </source>
</evidence>
<feature type="transmembrane region" description="Helical" evidence="9">
    <location>
        <begin position="306"/>
        <end position="330"/>
    </location>
</feature>
<dbReference type="PRINTS" id="PR01036">
    <property type="entry name" value="TCRTETB"/>
</dbReference>
<dbReference type="CDD" id="cd17503">
    <property type="entry name" value="MFS_LmrB_MDR_like"/>
    <property type="match status" value="1"/>
</dbReference>
<feature type="transmembrane region" description="Helical" evidence="9">
    <location>
        <begin position="204"/>
        <end position="225"/>
    </location>
</feature>
<dbReference type="PROSITE" id="PS50850">
    <property type="entry name" value="MFS"/>
    <property type="match status" value="1"/>
</dbReference>
<feature type="transmembrane region" description="Helical" evidence="9">
    <location>
        <begin position="143"/>
        <end position="166"/>
    </location>
</feature>
<name>A0A927JE34_9ACTN</name>
<feature type="transmembrane region" description="Helical" evidence="9">
    <location>
        <begin position="370"/>
        <end position="389"/>
    </location>
</feature>
<evidence type="ECO:0000256" key="1">
    <source>
        <dbReference type="ARBA" id="ARBA00004651"/>
    </source>
</evidence>
<comment type="subcellular location">
    <subcellularLocation>
        <location evidence="1">Cell membrane</location>
        <topology evidence="1">Multi-pass membrane protein</topology>
    </subcellularLocation>
</comment>
<dbReference type="Gene3D" id="1.20.1250.20">
    <property type="entry name" value="MFS general substrate transporter like domains"/>
    <property type="match status" value="1"/>
</dbReference>
<comment type="caution">
    <text evidence="11">The sequence shown here is derived from an EMBL/GenBank/DDBJ whole genome shotgun (WGS) entry which is preliminary data.</text>
</comment>
<dbReference type="InterPro" id="IPR004638">
    <property type="entry name" value="EmrB-like"/>
</dbReference>
<protein>
    <submittedName>
        <fullName evidence="11">Multidrug efflux MFS transporter</fullName>
    </submittedName>
</protein>
<evidence type="ECO:0000256" key="4">
    <source>
        <dbReference type="ARBA" id="ARBA00022475"/>
    </source>
</evidence>
<keyword evidence="4" id="KW-1003">Cell membrane</keyword>
<reference evidence="11" key="1">
    <citation type="submission" date="2020-09" db="EMBL/GenBank/DDBJ databases">
        <title>Hoyosella lacisalsi sp. nov., a halotolerant actinobacterium isolated from soil of Lake Gudzhirganskoe.</title>
        <authorList>
            <person name="Yang Q."/>
            <person name="Guo P.Y."/>
            <person name="Liu S.W."/>
            <person name="Li F.N."/>
            <person name="Sun C.H."/>
        </authorList>
    </citation>
    <scope>NUCLEOTIDE SEQUENCE</scope>
    <source>
        <strain evidence="11">G463</strain>
    </source>
</reference>
<feature type="transmembrane region" description="Helical" evidence="9">
    <location>
        <begin position="178"/>
        <end position="198"/>
    </location>
</feature>
<keyword evidence="7 9" id="KW-0472">Membrane</keyword>
<dbReference type="Proteomes" id="UP000642993">
    <property type="component" value="Unassembled WGS sequence"/>
</dbReference>
<feature type="transmembrane region" description="Helical" evidence="9">
    <location>
        <begin position="267"/>
        <end position="285"/>
    </location>
</feature>
<dbReference type="SUPFAM" id="SSF103473">
    <property type="entry name" value="MFS general substrate transporter"/>
    <property type="match status" value="1"/>
</dbReference>
<feature type="transmembrane region" description="Helical" evidence="9">
    <location>
        <begin position="115"/>
        <end position="137"/>
    </location>
</feature>
<sequence length="519" mass="54112">MIVPENHPESPATTVSAPDGAPAVPAHGETLPVPGPDVVAAPQSGKTPPVLHWLVAATFIVILNETIMMNALPQLMEVFQVTERTVQWLSAAFMLTMAIVIPTTGWYLQRVTTRTAFVSAMSVFLAGTAIAAAAPIFEVLLLGRIVQAIGTAVMLPLLMTTLMTVVPEHDRGRVMGNVMLAISVAPAMGPAVSGLLLAVGSWRLIFIVVLPITVAIIIAGLRYLMNVGENESGPLDRLSVILAALGFGITVYGLSEMGADEPGLNPAITIALGLVGIGLFAARQIQLQRTGAPLLDLRTLTHRTYALALGLMAVGFMAMIAAMVLFPLFLQNARGLSALQTGLLMMPGGLAMGLLGPTVGRVFDKYGARFLIVPGAIGTLVGLTILARMSLTMPLWVVLGAHVLLMVSLAAVFTPVFTLGLSAVPPHLYSHGSSLLATLQQVAAAMGTAIVITVMAARARVLESAGASDIDALVGGMQWAFGVGAILGVVMVVVAFFLPHRPDGFGEEEAGTRAVAGQH</sequence>
<feature type="transmembrane region" description="Helical" evidence="9">
    <location>
        <begin position="342"/>
        <end position="363"/>
    </location>
</feature>
<evidence type="ECO:0000256" key="6">
    <source>
        <dbReference type="ARBA" id="ARBA00022989"/>
    </source>
</evidence>